<dbReference type="InterPro" id="IPR021109">
    <property type="entry name" value="Peptidase_aspartic_dom_sf"/>
</dbReference>
<evidence type="ECO:0000259" key="2">
    <source>
        <dbReference type="PROSITE" id="PS51767"/>
    </source>
</evidence>
<name>A0A484N433_9ASTE</name>
<dbReference type="InterPro" id="IPR001461">
    <property type="entry name" value="Aspartic_peptidase_A1"/>
</dbReference>
<accession>A0A484N433</accession>
<dbReference type="Proteomes" id="UP000595140">
    <property type="component" value="Unassembled WGS sequence"/>
</dbReference>
<dbReference type="Gene3D" id="2.40.70.10">
    <property type="entry name" value="Acid Proteases"/>
    <property type="match status" value="1"/>
</dbReference>
<dbReference type="OrthoDB" id="2747330at2759"/>
<protein>
    <recommendedName>
        <fullName evidence="2">Peptidase A1 domain-containing protein</fullName>
    </recommendedName>
</protein>
<dbReference type="GO" id="GO:0004190">
    <property type="term" value="F:aspartic-type endopeptidase activity"/>
    <property type="evidence" value="ECO:0007669"/>
    <property type="project" value="InterPro"/>
</dbReference>
<dbReference type="AlphaFoldDB" id="A0A484N433"/>
<dbReference type="SUPFAM" id="SSF50630">
    <property type="entry name" value="Acid proteases"/>
    <property type="match status" value="1"/>
</dbReference>
<evidence type="ECO:0000313" key="4">
    <source>
        <dbReference type="Proteomes" id="UP000595140"/>
    </source>
</evidence>
<evidence type="ECO:0000313" key="3">
    <source>
        <dbReference type="EMBL" id="VFQ95028.1"/>
    </source>
</evidence>
<dbReference type="Pfam" id="PF14543">
    <property type="entry name" value="TAXi_N"/>
    <property type="match status" value="1"/>
</dbReference>
<dbReference type="GO" id="GO:0006508">
    <property type="term" value="P:proteolysis"/>
    <property type="evidence" value="ECO:0007669"/>
    <property type="project" value="InterPro"/>
</dbReference>
<reference evidence="3 4" key="1">
    <citation type="submission" date="2018-04" db="EMBL/GenBank/DDBJ databases">
        <authorList>
            <person name="Vogel A."/>
        </authorList>
    </citation>
    <scope>NUCLEOTIDE SEQUENCE [LARGE SCALE GENOMIC DNA]</scope>
</reference>
<dbReference type="EMBL" id="OOIL02005488">
    <property type="protein sequence ID" value="VFQ95028.1"/>
    <property type="molecule type" value="Genomic_DNA"/>
</dbReference>
<dbReference type="PANTHER" id="PTHR13683">
    <property type="entry name" value="ASPARTYL PROTEASES"/>
    <property type="match status" value="1"/>
</dbReference>
<proteinExistence type="inferred from homology"/>
<evidence type="ECO:0000256" key="1">
    <source>
        <dbReference type="ARBA" id="ARBA00007447"/>
    </source>
</evidence>
<dbReference type="PROSITE" id="PS51767">
    <property type="entry name" value="PEPTIDASE_A1"/>
    <property type="match status" value="1"/>
</dbReference>
<dbReference type="PANTHER" id="PTHR13683:SF232">
    <property type="entry name" value="OS09G0542100 PROTEIN"/>
    <property type="match status" value="1"/>
</dbReference>
<gene>
    <name evidence="3" type="ORF">CCAM_LOCUS36804</name>
</gene>
<sequence length="216" mass="23887">MHLYAPPPVPFLVALDTGSATFWLQCGCRSCARSFQKSQQQINLYSYNYNTSQTSDVVEVVYMAKNTSTRGILVKDVMHLETYDNNHTRSSAPVIFGCGQVEPGDFLDVGPVNRRLLGFGYGALDVTSLLSSQGLVRNSFSMCFAPNGYGRIARDKGADDQIFTPLLRPSDKSPYYNIQIEDISLENVAINVSLLVALFDSGATLTKRHTPWSPKM</sequence>
<feature type="domain" description="Peptidase A1" evidence="2">
    <location>
        <begin position="1"/>
        <end position="216"/>
    </location>
</feature>
<organism evidence="3 4">
    <name type="scientific">Cuscuta campestris</name>
    <dbReference type="NCBI Taxonomy" id="132261"/>
    <lineage>
        <taxon>Eukaryota</taxon>
        <taxon>Viridiplantae</taxon>
        <taxon>Streptophyta</taxon>
        <taxon>Embryophyta</taxon>
        <taxon>Tracheophyta</taxon>
        <taxon>Spermatophyta</taxon>
        <taxon>Magnoliopsida</taxon>
        <taxon>eudicotyledons</taxon>
        <taxon>Gunneridae</taxon>
        <taxon>Pentapetalae</taxon>
        <taxon>asterids</taxon>
        <taxon>lamiids</taxon>
        <taxon>Solanales</taxon>
        <taxon>Convolvulaceae</taxon>
        <taxon>Cuscuteae</taxon>
        <taxon>Cuscuta</taxon>
        <taxon>Cuscuta subgen. Grammica</taxon>
        <taxon>Cuscuta sect. Cleistogrammica</taxon>
    </lineage>
</organism>
<comment type="similarity">
    <text evidence="1">Belongs to the peptidase A1 family.</text>
</comment>
<keyword evidence="4" id="KW-1185">Reference proteome</keyword>
<dbReference type="InterPro" id="IPR033121">
    <property type="entry name" value="PEPTIDASE_A1"/>
</dbReference>
<dbReference type="InterPro" id="IPR032861">
    <property type="entry name" value="TAXi_N"/>
</dbReference>